<evidence type="ECO:0000256" key="2">
    <source>
        <dbReference type="ARBA" id="ARBA00023015"/>
    </source>
</evidence>
<dbReference type="SMART" id="SM00432">
    <property type="entry name" value="MADS"/>
    <property type="match status" value="1"/>
</dbReference>
<dbReference type="PROSITE" id="PS50066">
    <property type="entry name" value="MADS_BOX_2"/>
    <property type="match status" value="1"/>
</dbReference>
<gene>
    <name evidence="7" type="ORF">MTR67_013047</name>
</gene>
<protein>
    <recommendedName>
        <fullName evidence="6">MADS-box domain-containing protein</fullName>
    </recommendedName>
</protein>
<proteinExistence type="predicted"/>
<evidence type="ECO:0000256" key="3">
    <source>
        <dbReference type="ARBA" id="ARBA00023125"/>
    </source>
</evidence>
<name>A0AAF0Q9V1_SOLVR</name>
<evidence type="ECO:0000313" key="7">
    <source>
        <dbReference type="EMBL" id="WMV19662.1"/>
    </source>
</evidence>
<dbReference type="Gene3D" id="3.40.1810.10">
    <property type="entry name" value="Transcription factor, MADS-box"/>
    <property type="match status" value="1"/>
</dbReference>
<keyword evidence="5" id="KW-0539">Nucleus</keyword>
<dbReference type="GO" id="GO:0005634">
    <property type="term" value="C:nucleus"/>
    <property type="evidence" value="ECO:0007669"/>
    <property type="project" value="UniProtKB-SubCell"/>
</dbReference>
<dbReference type="GO" id="GO:0003677">
    <property type="term" value="F:DNA binding"/>
    <property type="evidence" value="ECO:0007669"/>
    <property type="project" value="UniProtKB-KW"/>
</dbReference>
<accession>A0AAF0Q9V1</accession>
<dbReference type="SUPFAM" id="SSF55455">
    <property type="entry name" value="SRF-like"/>
    <property type="match status" value="1"/>
</dbReference>
<dbReference type="Pfam" id="PF00319">
    <property type="entry name" value="SRF-TF"/>
    <property type="match status" value="1"/>
</dbReference>
<dbReference type="AlphaFoldDB" id="A0AAF0Q9V1"/>
<evidence type="ECO:0000313" key="8">
    <source>
        <dbReference type="Proteomes" id="UP001234989"/>
    </source>
</evidence>
<dbReference type="InterPro" id="IPR002100">
    <property type="entry name" value="TF_MADSbox"/>
</dbReference>
<keyword evidence="4" id="KW-0804">Transcription</keyword>
<dbReference type="Proteomes" id="UP001234989">
    <property type="component" value="Chromosome 3"/>
</dbReference>
<organism evidence="7 8">
    <name type="scientific">Solanum verrucosum</name>
    <dbReference type="NCBI Taxonomy" id="315347"/>
    <lineage>
        <taxon>Eukaryota</taxon>
        <taxon>Viridiplantae</taxon>
        <taxon>Streptophyta</taxon>
        <taxon>Embryophyta</taxon>
        <taxon>Tracheophyta</taxon>
        <taxon>Spermatophyta</taxon>
        <taxon>Magnoliopsida</taxon>
        <taxon>eudicotyledons</taxon>
        <taxon>Gunneridae</taxon>
        <taxon>Pentapetalae</taxon>
        <taxon>asterids</taxon>
        <taxon>lamiids</taxon>
        <taxon>Solanales</taxon>
        <taxon>Solanaceae</taxon>
        <taxon>Solanoideae</taxon>
        <taxon>Solaneae</taxon>
        <taxon>Solanum</taxon>
    </lineage>
</organism>
<evidence type="ECO:0000259" key="6">
    <source>
        <dbReference type="PROSITE" id="PS50066"/>
    </source>
</evidence>
<keyword evidence="2" id="KW-0805">Transcription regulation</keyword>
<sequence>MENETKKSKQKIEMKFIESERARTASFSERKIFLFQDATKFATQIGADVGVMLFSPTGKPYSYGSTNIET</sequence>
<evidence type="ECO:0000256" key="1">
    <source>
        <dbReference type="ARBA" id="ARBA00004123"/>
    </source>
</evidence>
<evidence type="ECO:0000256" key="5">
    <source>
        <dbReference type="ARBA" id="ARBA00023242"/>
    </source>
</evidence>
<keyword evidence="3" id="KW-0238">DNA-binding</keyword>
<dbReference type="EMBL" id="CP133614">
    <property type="protein sequence ID" value="WMV19662.1"/>
    <property type="molecule type" value="Genomic_DNA"/>
</dbReference>
<feature type="domain" description="MADS-box" evidence="6">
    <location>
        <begin position="7"/>
        <end position="67"/>
    </location>
</feature>
<evidence type="ECO:0000256" key="4">
    <source>
        <dbReference type="ARBA" id="ARBA00023163"/>
    </source>
</evidence>
<comment type="subcellular location">
    <subcellularLocation>
        <location evidence="1">Nucleus</location>
    </subcellularLocation>
</comment>
<keyword evidence="8" id="KW-1185">Reference proteome</keyword>
<dbReference type="GO" id="GO:0046983">
    <property type="term" value="F:protein dimerization activity"/>
    <property type="evidence" value="ECO:0007669"/>
    <property type="project" value="InterPro"/>
</dbReference>
<dbReference type="PRINTS" id="PR00404">
    <property type="entry name" value="MADSDOMAIN"/>
</dbReference>
<reference evidence="7" key="1">
    <citation type="submission" date="2023-08" db="EMBL/GenBank/DDBJ databases">
        <title>A de novo genome assembly of Solanum verrucosum Schlechtendal, a Mexican diploid species geographically isolated from the other diploid A-genome species in potato relatives.</title>
        <authorList>
            <person name="Hosaka K."/>
        </authorList>
    </citation>
    <scope>NUCLEOTIDE SEQUENCE</scope>
    <source>
        <tissue evidence="7">Young leaves</tissue>
    </source>
</reference>
<dbReference type="InterPro" id="IPR036879">
    <property type="entry name" value="TF_MADSbox_sf"/>
</dbReference>